<evidence type="ECO:0000313" key="2">
    <source>
        <dbReference type="EMBL" id="EOI53424.1"/>
    </source>
</evidence>
<gene>
    <name evidence="3" type="ORF">I592_00586</name>
    <name evidence="2" type="ORF">UKC_03376</name>
</gene>
<dbReference type="EMBL" id="ASWH01000001">
    <property type="protein sequence ID" value="EOW81301.1"/>
    <property type="molecule type" value="Genomic_DNA"/>
</dbReference>
<comment type="caution">
    <text evidence="2">The sequence shown here is derived from an EMBL/GenBank/DDBJ whole genome shotgun (WGS) entry which is preliminary data.</text>
</comment>
<keyword evidence="1" id="KW-0472">Membrane</keyword>
<reference evidence="3 5" key="2">
    <citation type="submission" date="2013-03" db="EMBL/GenBank/DDBJ databases">
        <title>The Genome Sequence of Enterococcus gilvus ATCC BAA-350 (PacBio/Illumina hybrid assembly).</title>
        <authorList>
            <consortium name="The Broad Institute Genomics Platform"/>
            <consortium name="The Broad Institute Genome Sequencing Center for Infectious Disease"/>
            <person name="Earl A."/>
            <person name="Russ C."/>
            <person name="Gilmore M."/>
            <person name="Surin D."/>
            <person name="Walker B."/>
            <person name="Young S."/>
            <person name="Zeng Q."/>
            <person name="Gargeya S."/>
            <person name="Fitzgerald M."/>
            <person name="Haas B."/>
            <person name="Abouelleil A."/>
            <person name="Allen A.W."/>
            <person name="Alvarado L."/>
            <person name="Arachchi H.M."/>
            <person name="Berlin A.M."/>
            <person name="Chapman S.B."/>
            <person name="Gainer-Dewar J."/>
            <person name="Goldberg J."/>
            <person name="Griggs A."/>
            <person name="Gujja S."/>
            <person name="Hansen M."/>
            <person name="Howarth C."/>
            <person name="Imamovic A."/>
            <person name="Ireland A."/>
            <person name="Larimer J."/>
            <person name="McCowan C."/>
            <person name="Murphy C."/>
            <person name="Pearson M."/>
            <person name="Poon T.W."/>
            <person name="Priest M."/>
            <person name="Roberts A."/>
            <person name="Saif S."/>
            <person name="Shea T."/>
            <person name="Sisk P."/>
            <person name="Sykes S."/>
            <person name="Wortman J."/>
            <person name="Nusbaum C."/>
            <person name="Birren B."/>
        </authorList>
    </citation>
    <scope>NUCLEOTIDE SEQUENCE [LARGE SCALE GENOMIC DNA]</scope>
    <source>
        <strain evidence="3 5">ATCC BAA-350</strain>
    </source>
</reference>
<dbReference type="HOGENOM" id="CLU_3389316_0_0_9"/>
<keyword evidence="5" id="KW-1185">Reference proteome</keyword>
<proteinExistence type="predicted"/>
<reference evidence="2 4" key="1">
    <citation type="submission" date="2013-02" db="EMBL/GenBank/DDBJ databases">
        <title>The Genome Sequence of Enterococcus gilvus ATCC BAA-350.</title>
        <authorList>
            <consortium name="The Broad Institute Genome Sequencing Platform"/>
            <consortium name="The Broad Institute Genome Sequencing Center for Infectious Disease"/>
            <person name="Earl A.M."/>
            <person name="Gilmore M.S."/>
            <person name="Lebreton F."/>
            <person name="Walker B."/>
            <person name="Young S.K."/>
            <person name="Zeng Q."/>
            <person name="Gargeya S."/>
            <person name="Fitzgerald M."/>
            <person name="Haas B."/>
            <person name="Abouelleil A."/>
            <person name="Alvarado L."/>
            <person name="Arachchi H.M."/>
            <person name="Berlin A.M."/>
            <person name="Chapman S.B."/>
            <person name="Dewar J."/>
            <person name="Goldberg J."/>
            <person name="Griggs A."/>
            <person name="Gujja S."/>
            <person name="Hansen M."/>
            <person name="Howarth C."/>
            <person name="Imamovic A."/>
            <person name="Larimer J."/>
            <person name="McCowan C."/>
            <person name="Murphy C."/>
            <person name="Neiman D."/>
            <person name="Pearson M."/>
            <person name="Priest M."/>
            <person name="Roberts A."/>
            <person name="Saif S."/>
            <person name="Shea T."/>
            <person name="Sisk P."/>
            <person name="Sykes S."/>
            <person name="Wortman J."/>
            <person name="Nusbaum C."/>
            <person name="Birren B."/>
        </authorList>
    </citation>
    <scope>NUCLEOTIDE SEQUENCE [LARGE SCALE GENOMIC DNA]</scope>
    <source>
        <strain evidence="2 4">ATCC BAA-350</strain>
    </source>
</reference>
<sequence length="32" mass="3562">MSSSDIITLSTIVFGLASIIINVYLIVRDIFF</sequence>
<protein>
    <submittedName>
        <fullName evidence="2">Uncharacterized protein</fullName>
    </submittedName>
</protein>
<accession>R2XF20</accession>
<name>R2XF20_9ENTE</name>
<evidence type="ECO:0000313" key="3">
    <source>
        <dbReference type="EMBL" id="EOW81301.1"/>
    </source>
</evidence>
<keyword evidence="1" id="KW-1133">Transmembrane helix</keyword>
<organism evidence="2 4">
    <name type="scientific">Enterococcus gilvus ATCC BAA-350</name>
    <dbReference type="NCBI Taxonomy" id="1158614"/>
    <lineage>
        <taxon>Bacteria</taxon>
        <taxon>Bacillati</taxon>
        <taxon>Bacillota</taxon>
        <taxon>Bacilli</taxon>
        <taxon>Lactobacillales</taxon>
        <taxon>Enterococcaceae</taxon>
        <taxon>Enterococcus</taxon>
    </lineage>
</organism>
<keyword evidence="1" id="KW-0812">Transmembrane</keyword>
<evidence type="ECO:0000256" key="1">
    <source>
        <dbReference type="SAM" id="Phobius"/>
    </source>
</evidence>
<dbReference type="Proteomes" id="UP000014160">
    <property type="component" value="Unassembled WGS sequence"/>
</dbReference>
<dbReference type="EMBL" id="AJDQ01000012">
    <property type="protein sequence ID" value="EOI53424.1"/>
    <property type="molecule type" value="Genomic_DNA"/>
</dbReference>
<evidence type="ECO:0000313" key="4">
    <source>
        <dbReference type="Proteomes" id="UP000013750"/>
    </source>
</evidence>
<feature type="transmembrane region" description="Helical" evidence="1">
    <location>
        <begin position="6"/>
        <end position="27"/>
    </location>
</feature>
<dbReference type="Proteomes" id="UP000013750">
    <property type="component" value="Unassembled WGS sequence"/>
</dbReference>
<evidence type="ECO:0000313" key="5">
    <source>
        <dbReference type="Proteomes" id="UP000014160"/>
    </source>
</evidence>
<dbReference type="AlphaFoldDB" id="R2XF20"/>